<reference evidence="3 4" key="1">
    <citation type="submission" date="2017-06" db="EMBL/GenBank/DDBJ databases">
        <authorList>
            <person name="Kim H.J."/>
            <person name="Triplett B.A."/>
        </authorList>
    </citation>
    <scope>NUCLEOTIDE SEQUENCE [LARGE SCALE GENOMIC DNA]</scope>
    <source>
        <strain evidence="3 4">DSM 43151</strain>
    </source>
</reference>
<dbReference type="EMBL" id="FZNR01000004">
    <property type="protein sequence ID" value="SNR64163.1"/>
    <property type="molecule type" value="Genomic_DNA"/>
</dbReference>
<evidence type="ECO:0000313" key="3">
    <source>
        <dbReference type="EMBL" id="SNR64163.1"/>
    </source>
</evidence>
<sequence>MLVRSGIPVLVMRGGTAKAGYFLAGDLPADPVERDRLLGTLLGAAPVDGIGTARAVVVGPSTDPDADVDCRFPGEPPDWSQLLAGVGPFAVERKLVRAGPGVVPVRVRIPATGTVATVHVPTREGRPEYAGDTAISGVPGTAARVLIEFAPAAGSTLLPTGRVVEEVAGLPVTLIGNGAPVALVAAAALGVTGYETPARLEYDERLRAGLETLRLRAGERLGLGDVSARPEPEICLIAPPGAGGGLCVRLFAPRRVHPSISIGAALAVAAAAALPGSAAAWSRRPAAAGVPRDVLRLELPDGYLDVRAEVSGRAGAARIGGCAVVSTARLLLDGHVFAPSS</sequence>
<dbReference type="PANTHER" id="PTHR43709">
    <property type="entry name" value="ACONITATE ISOMERASE-RELATED"/>
    <property type="match status" value="1"/>
</dbReference>
<dbReference type="OrthoDB" id="9779763at2"/>
<dbReference type="InterPro" id="IPR007400">
    <property type="entry name" value="PrpF-like"/>
</dbReference>
<accession>A0A238Y0J7</accession>
<evidence type="ECO:0000256" key="1">
    <source>
        <dbReference type="ARBA" id="ARBA00007673"/>
    </source>
</evidence>
<dbReference type="Proteomes" id="UP000198415">
    <property type="component" value="Unassembled WGS sequence"/>
</dbReference>
<organism evidence="3 4">
    <name type="scientific">Actinoplanes regularis</name>
    <dbReference type="NCBI Taxonomy" id="52697"/>
    <lineage>
        <taxon>Bacteria</taxon>
        <taxon>Bacillati</taxon>
        <taxon>Actinomycetota</taxon>
        <taxon>Actinomycetes</taxon>
        <taxon>Micromonosporales</taxon>
        <taxon>Micromonosporaceae</taxon>
        <taxon>Actinoplanes</taxon>
    </lineage>
</organism>
<comment type="similarity">
    <text evidence="1">Belongs to the PrpF family.</text>
</comment>
<proteinExistence type="inferred from homology"/>
<dbReference type="RefSeq" id="WP_089293326.1">
    <property type="nucleotide sequence ID" value="NZ_BOMU01000038.1"/>
</dbReference>
<evidence type="ECO:0000313" key="4">
    <source>
        <dbReference type="Proteomes" id="UP000198415"/>
    </source>
</evidence>
<dbReference type="AlphaFoldDB" id="A0A238Y0J7"/>
<keyword evidence="2" id="KW-0413">Isomerase</keyword>
<dbReference type="GO" id="GO:0016853">
    <property type="term" value="F:isomerase activity"/>
    <property type="evidence" value="ECO:0007669"/>
    <property type="project" value="UniProtKB-KW"/>
</dbReference>
<dbReference type="SUPFAM" id="SSF54506">
    <property type="entry name" value="Diaminopimelate epimerase-like"/>
    <property type="match status" value="2"/>
</dbReference>
<dbReference type="Pfam" id="PF04303">
    <property type="entry name" value="PrpF"/>
    <property type="match status" value="1"/>
</dbReference>
<protein>
    <submittedName>
        <fullName evidence="3">4-oxalomesaconate tautomerase</fullName>
    </submittedName>
</protein>
<name>A0A238Y0J7_9ACTN</name>
<dbReference type="PANTHER" id="PTHR43709:SF3">
    <property type="entry name" value="ISOMERASE YBHH-RELATED"/>
    <property type="match status" value="1"/>
</dbReference>
<keyword evidence="4" id="KW-1185">Reference proteome</keyword>
<evidence type="ECO:0000256" key="2">
    <source>
        <dbReference type="ARBA" id="ARBA00023235"/>
    </source>
</evidence>
<gene>
    <name evidence="3" type="ORF">SAMN06264365_104125</name>
</gene>
<dbReference type="Gene3D" id="3.10.310.10">
    <property type="entry name" value="Diaminopimelate Epimerase, Chain A, domain 1"/>
    <property type="match status" value="2"/>
</dbReference>